<dbReference type="AlphaFoldDB" id="A0A9Q3I4X6"/>
<protein>
    <submittedName>
        <fullName evidence="2">Uncharacterized protein</fullName>
    </submittedName>
</protein>
<keyword evidence="3" id="KW-1185">Reference proteome</keyword>
<name>A0A9Q3I4X6_9BASI</name>
<accession>A0A9Q3I4X6</accession>
<proteinExistence type="predicted"/>
<evidence type="ECO:0000256" key="1">
    <source>
        <dbReference type="SAM" id="MobiDB-lite"/>
    </source>
</evidence>
<reference evidence="2" key="1">
    <citation type="submission" date="2021-03" db="EMBL/GenBank/DDBJ databases">
        <title>Draft genome sequence of rust myrtle Austropuccinia psidii MF-1, a brazilian biotype.</title>
        <authorList>
            <person name="Quecine M.C."/>
            <person name="Pachon D.M.R."/>
            <person name="Bonatelli M.L."/>
            <person name="Correr F.H."/>
            <person name="Franceschini L.M."/>
            <person name="Leite T.F."/>
            <person name="Margarido G.R.A."/>
            <person name="Almeida C.A."/>
            <person name="Ferrarezi J.A."/>
            <person name="Labate C.A."/>
        </authorList>
    </citation>
    <scope>NUCLEOTIDE SEQUENCE</scope>
    <source>
        <strain evidence="2">MF-1</strain>
    </source>
</reference>
<feature type="region of interest" description="Disordered" evidence="1">
    <location>
        <begin position="1"/>
        <end position="32"/>
    </location>
</feature>
<feature type="compositionally biased region" description="Acidic residues" evidence="1">
    <location>
        <begin position="21"/>
        <end position="32"/>
    </location>
</feature>
<dbReference type="EMBL" id="AVOT02032742">
    <property type="protein sequence ID" value="MBW0526540.1"/>
    <property type="molecule type" value="Genomic_DNA"/>
</dbReference>
<evidence type="ECO:0000313" key="3">
    <source>
        <dbReference type="Proteomes" id="UP000765509"/>
    </source>
</evidence>
<evidence type="ECO:0000313" key="2">
    <source>
        <dbReference type="EMBL" id="MBW0526540.1"/>
    </source>
</evidence>
<comment type="caution">
    <text evidence="2">The sequence shown here is derived from an EMBL/GenBank/DDBJ whole genome shotgun (WGS) entry which is preliminary data.</text>
</comment>
<sequence>MAKAHNMEVLEKNKESRFEEINSEDVQEMEGEQEISGLYEENILEFQEQKKKKEVQFGNIPNMEEYPSIEKGLQQKKDFKAKSLFKNISKKYGKQGNIWEKKQEDTISKEDNPRAPKMKNSPKIKVFISKFFGKIKRDYQDSVTWYFQCSGKGQTSEEELSIKEKINNQINCQVNSITPEDELKKKEPEIALSEGLPSETQSEAKINNDIMELNNMELSEGSIEEKIKRKKKREGMMFKLNIYDLEGKGSRKKL</sequence>
<dbReference type="Proteomes" id="UP000765509">
    <property type="component" value="Unassembled WGS sequence"/>
</dbReference>
<organism evidence="2 3">
    <name type="scientific">Austropuccinia psidii MF-1</name>
    <dbReference type="NCBI Taxonomy" id="1389203"/>
    <lineage>
        <taxon>Eukaryota</taxon>
        <taxon>Fungi</taxon>
        <taxon>Dikarya</taxon>
        <taxon>Basidiomycota</taxon>
        <taxon>Pucciniomycotina</taxon>
        <taxon>Pucciniomycetes</taxon>
        <taxon>Pucciniales</taxon>
        <taxon>Sphaerophragmiaceae</taxon>
        <taxon>Austropuccinia</taxon>
    </lineage>
</organism>
<gene>
    <name evidence="2" type="ORF">O181_066255</name>
</gene>
<feature type="compositionally biased region" description="Basic and acidic residues" evidence="1">
    <location>
        <begin position="1"/>
        <end position="20"/>
    </location>
</feature>